<dbReference type="PANTHER" id="PTHR48062:SF21">
    <property type="entry name" value="RECEPTOR-LIKE PROTEIN 12"/>
    <property type="match status" value="1"/>
</dbReference>
<evidence type="ECO:0000256" key="6">
    <source>
        <dbReference type="ARBA" id="ARBA00022737"/>
    </source>
</evidence>
<evidence type="ECO:0000256" key="8">
    <source>
        <dbReference type="ARBA" id="ARBA00023136"/>
    </source>
</evidence>
<dbReference type="FunFam" id="3.80.10.10:FF:000041">
    <property type="entry name" value="LRR receptor-like serine/threonine-protein kinase ERECTA"/>
    <property type="match status" value="1"/>
</dbReference>
<keyword evidence="7 10" id="KW-1133">Transmembrane helix</keyword>
<dbReference type="InterPro" id="IPR001611">
    <property type="entry name" value="Leu-rich_rpt"/>
</dbReference>
<evidence type="ECO:0000313" key="12">
    <source>
        <dbReference type="Proteomes" id="UP000823749"/>
    </source>
</evidence>
<keyword evidence="4 10" id="KW-0812">Transmembrane</keyword>
<dbReference type="GO" id="GO:0016020">
    <property type="term" value="C:membrane"/>
    <property type="evidence" value="ECO:0007669"/>
    <property type="project" value="UniProtKB-SubCell"/>
</dbReference>
<keyword evidence="5" id="KW-0732">Signal</keyword>
<evidence type="ECO:0000256" key="9">
    <source>
        <dbReference type="ARBA" id="ARBA00023180"/>
    </source>
</evidence>
<dbReference type="Pfam" id="PF00560">
    <property type="entry name" value="LRR_1"/>
    <property type="match status" value="2"/>
</dbReference>
<comment type="similarity">
    <text evidence="2">Belongs to the RLP family.</text>
</comment>
<evidence type="ECO:0000256" key="1">
    <source>
        <dbReference type="ARBA" id="ARBA00004167"/>
    </source>
</evidence>
<dbReference type="SMART" id="SM00369">
    <property type="entry name" value="LRR_TYP"/>
    <property type="match status" value="4"/>
</dbReference>
<dbReference type="Pfam" id="PF13855">
    <property type="entry name" value="LRR_8"/>
    <property type="match status" value="2"/>
</dbReference>
<feature type="transmembrane region" description="Helical" evidence="10">
    <location>
        <begin position="378"/>
        <end position="395"/>
    </location>
</feature>
<dbReference type="InterPro" id="IPR051502">
    <property type="entry name" value="RLP_Defense_Trigger"/>
</dbReference>
<keyword evidence="6" id="KW-0677">Repeat</keyword>
<dbReference type="AlphaFoldDB" id="A0AAV6LHM5"/>
<keyword evidence="3" id="KW-0433">Leucine-rich repeat</keyword>
<dbReference type="InterPro" id="IPR032675">
    <property type="entry name" value="LRR_dom_sf"/>
</dbReference>
<feature type="transmembrane region" description="Helical" evidence="10">
    <location>
        <begin position="349"/>
        <end position="371"/>
    </location>
</feature>
<keyword evidence="8 10" id="KW-0472">Membrane</keyword>
<dbReference type="Gene3D" id="3.80.10.10">
    <property type="entry name" value="Ribonuclease Inhibitor"/>
    <property type="match status" value="1"/>
</dbReference>
<evidence type="ECO:0000256" key="4">
    <source>
        <dbReference type="ARBA" id="ARBA00022692"/>
    </source>
</evidence>
<sequence length="407" mass="46157">MPKNHFHGSIPLEFYQLQNLWFLDLSNNNLTGFVPPFLLNIRHLYLRRNRLEGPMPDGIAEYSFLKTLDLSENSLSGIIPTWISSLSSLTILLLKSNNFQGDIPSQLCQLDRLAMLDVSRNNLSGMLPPCLGKINRFGTNDMTTPTYLYETRQSFLFVNSTMLSQTRKDSWRCGSPNGYGKFDLKQVVVFTTKWNSYSYNAKILSIMSGIDFSFNQFTGEIPPEIGNLSHIRALNLSHNNLSGPIPATFSNLRQLESLDLSYNFLKGEIPSQLVELNSLEVFSMAHNDLSGKTPDRKGQFATFEESSYEGNPLLCGPPLHNSCNKIVPQPQVPNAPENQEADSWLDTNAFYGSFVGSYITVLLGIVLVLYINPYWRRAWFNLIGVCLTESYYFVVDNFPRLSMFRKT</sequence>
<comment type="subcellular location">
    <subcellularLocation>
        <location evidence="1">Membrane</location>
        <topology evidence="1">Single-pass membrane protein</topology>
    </subcellularLocation>
</comment>
<dbReference type="PANTHER" id="PTHR48062">
    <property type="entry name" value="RECEPTOR-LIKE PROTEIN 14"/>
    <property type="match status" value="1"/>
</dbReference>
<dbReference type="EMBL" id="JACTNZ010000001">
    <property type="protein sequence ID" value="KAG5564229.1"/>
    <property type="molecule type" value="Genomic_DNA"/>
</dbReference>
<dbReference type="Proteomes" id="UP000823749">
    <property type="component" value="Chromosome 1"/>
</dbReference>
<evidence type="ECO:0000256" key="10">
    <source>
        <dbReference type="SAM" id="Phobius"/>
    </source>
</evidence>
<name>A0AAV6LHM5_9ERIC</name>
<keyword evidence="12" id="KW-1185">Reference proteome</keyword>
<organism evidence="11 12">
    <name type="scientific">Rhododendron griersonianum</name>
    <dbReference type="NCBI Taxonomy" id="479676"/>
    <lineage>
        <taxon>Eukaryota</taxon>
        <taxon>Viridiplantae</taxon>
        <taxon>Streptophyta</taxon>
        <taxon>Embryophyta</taxon>
        <taxon>Tracheophyta</taxon>
        <taxon>Spermatophyta</taxon>
        <taxon>Magnoliopsida</taxon>
        <taxon>eudicotyledons</taxon>
        <taxon>Gunneridae</taxon>
        <taxon>Pentapetalae</taxon>
        <taxon>asterids</taxon>
        <taxon>Ericales</taxon>
        <taxon>Ericaceae</taxon>
        <taxon>Ericoideae</taxon>
        <taxon>Rhodoreae</taxon>
        <taxon>Rhododendron</taxon>
    </lineage>
</organism>
<gene>
    <name evidence="11" type="ORF">RHGRI_000433</name>
</gene>
<evidence type="ECO:0000256" key="5">
    <source>
        <dbReference type="ARBA" id="ARBA00022729"/>
    </source>
</evidence>
<accession>A0AAV6LHM5</accession>
<dbReference type="GO" id="GO:0051707">
    <property type="term" value="P:response to other organism"/>
    <property type="evidence" value="ECO:0007669"/>
    <property type="project" value="UniProtKB-ARBA"/>
</dbReference>
<keyword evidence="9" id="KW-0325">Glycoprotein</keyword>
<protein>
    <submittedName>
        <fullName evidence="11">Uncharacterized protein</fullName>
    </submittedName>
</protein>
<proteinExistence type="inferred from homology"/>
<reference evidence="11" key="1">
    <citation type="submission" date="2020-08" db="EMBL/GenBank/DDBJ databases">
        <title>Plant Genome Project.</title>
        <authorList>
            <person name="Zhang R.-G."/>
        </authorList>
    </citation>
    <scope>NUCLEOTIDE SEQUENCE</scope>
    <source>
        <strain evidence="11">WSP0</strain>
        <tissue evidence="11">Leaf</tissue>
    </source>
</reference>
<evidence type="ECO:0000256" key="3">
    <source>
        <dbReference type="ARBA" id="ARBA00022614"/>
    </source>
</evidence>
<comment type="caution">
    <text evidence="11">The sequence shown here is derived from an EMBL/GenBank/DDBJ whole genome shotgun (WGS) entry which is preliminary data.</text>
</comment>
<dbReference type="PRINTS" id="PR00019">
    <property type="entry name" value="LEURICHRPT"/>
</dbReference>
<dbReference type="GO" id="GO:0006952">
    <property type="term" value="P:defense response"/>
    <property type="evidence" value="ECO:0007669"/>
    <property type="project" value="UniProtKB-ARBA"/>
</dbReference>
<dbReference type="SUPFAM" id="SSF52058">
    <property type="entry name" value="L domain-like"/>
    <property type="match status" value="1"/>
</dbReference>
<evidence type="ECO:0000313" key="11">
    <source>
        <dbReference type="EMBL" id="KAG5564229.1"/>
    </source>
</evidence>
<dbReference type="InterPro" id="IPR003591">
    <property type="entry name" value="Leu-rich_rpt_typical-subtyp"/>
</dbReference>
<dbReference type="FunFam" id="3.80.10.10:FF:000111">
    <property type="entry name" value="LRR receptor-like serine/threonine-protein kinase ERECTA"/>
    <property type="match status" value="1"/>
</dbReference>
<evidence type="ECO:0000256" key="2">
    <source>
        <dbReference type="ARBA" id="ARBA00009592"/>
    </source>
</evidence>
<evidence type="ECO:0000256" key="7">
    <source>
        <dbReference type="ARBA" id="ARBA00022989"/>
    </source>
</evidence>